<sequence>MDAIEQFLPAPLRDVVRKAHVCKAPNVNEALEMYICASRHLEQADHKLKDYRVSMGEPLIAVWCHETRSVGPKLTPEQIDHKTQLCDLMSLAQSIHFKAYRELLVQLYGEEVVAFNEMLERRQERCG</sequence>
<proteinExistence type="predicted"/>
<protein>
    <submittedName>
        <fullName evidence="1">Uncharacterized protein</fullName>
    </submittedName>
</protein>
<dbReference type="EMBL" id="MN740627">
    <property type="protein sequence ID" value="QHS79269.1"/>
    <property type="molecule type" value="Genomic_DNA"/>
</dbReference>
<evidence type="ECO:0000313" key="1">
    <source>
        <dbReference type="EMBL" id="QHS79269.1"/>
    </source>
</evidence>
<name>A0A6C0AHL6_9ZZZZ</name>
<accession>A0A6C0AHL6</accession>
<reference evidence="1" key="1">
    <citation type="journal article" date="2020" name="Nature">
        <title>Giant virus diversity and host interactions through global metagenomics.</title>
        <authorList>
            <person name="Schulz F."/>
            <person name="Roux S."/>
            <person name="Paez-Espino D."/>
            <person name="Jungbluth S."/>
            <person name="Walsh D.A."/>
            <person name="Denef V.J."/>
            <person name="McMahon K.D."/>
            <person name="Konstantinidis K.T."/>
            <person name="Eloe-Fadrosh E.A."/>
            <person name="Kyrpides N.C."/>
            <person name="Woyke T."/>
        </authorList>
    </citation>
    <scope>NUCLEOTIDE SEQUENCE</scope>
    <source>
        <strain evidence="1">GVMAG-S-1035118-87</strain>
    </source>
</reference>
<dbReference type="AlphaFoldDB" id="A0A6C0AHL6"/>
<organism evidence="1">
    <name type="scientific">viral metagenome</name>
    <dbReference type="NCBI Taxonomy" id="1070528"/>
    <lineage>
        <taxon>unclassified sequences</taxon>
        <taxon>metagenomes</taxon>
        <taxon>organismal metagenomes</taxon>
    </lineage>
</organism>